<gene>
    <name evidence="1" type="ORF">SAMN04244553_3781</name>
</gene>
<dbReference type="Proteomes" id="UP000219565">
    <property type="component" value="Unassembled WGS sequence"/>
</dbReference>
<evidence type="ECO:0000313" key="1">
    <source>
        <dbReference type="EMBL" id="SNY85774.1"/>
    </source>
</evidence>
<name>A0A285LLE6_9NOCA</name>
<dbReference type="EMBL" id="OBEG01000003">
    <property type="protein sequence ID" value="SNY85774.1"/>
    <property type="molecule type" value="Genomic_DNA"/>
</dbReference>
<dbReference type="OrthoDB" id="8443433at2"/>
<proteinExistence type="predicted"/>
<dbReference type="RefSeq" id="WP_097245961.1">
    <property type="nucleotide sequence ID" value="NZ_OBEG01000003.1"/>
</dbReference>
<evidence type="ECO:0000313" key="2">
    <source>
        <dbReference type="Proteomes" id="UP000219565"/>
    </source>
</evidence>
<reference evidence="1 2" key="1">
    <citation type="submission" date="2017-09" db="EMBL/GenBank/DDBJ databases">
        <authorList>
            <person name="Ehlers B."/>
            <person name="Leendertz F.H."/>
        </authorList>
    </citation>
    <scope>NUCLEOTIDE SEQUENCE [LARGE SCALE GENOMIC DNA]</scope>
    <source>
        <strain evidence="1 2">DSM 45537</strain>
    </source>
</reference>
<protein>
    <submittedName>
        <fullName evidence="1">Uncharacterized protein</fullName>
    </submittedName>
</protein>
<accession>A0A285LLE6</accession>
<sequence>MTDAAEKLEARIGELRAEVRRAVTAGDRATARQLRAELRRTEDAWDSAVLGAEAPRAEEVPEEKTEAVGMPIREHVHRSLTLLGVPASPKLVLAVHESFFSGAVAPGRLTSLRRDEERSFRASPFTRPYYICAALTADHLAPARGLMAVSTWPLAQRMIGPLSPRVDLLTATIRIAEHIVAQHDCGASAQRILWKLAVTVPGVQGSPDTIDHAAVIDAATRELEVHRAEDARRRAEAARRANQQLDEAARLFGVRLGVANRRRNEVG</sequence>
<keyword evidence="2" id="KW-1185">Reference proteome</keyword>
<dbReference type="AlphaFoldDB" id="A0A285LLE6"/>
<organism evidence="1 2">
    <name type="scientific">Nocardia amikacinitolerans</name>
    <dbReference type="NCBI Taxonomy" id="756689"/>
    <lineage>
        <taxon>Bacteria</taxon>
        <taxon>Bacillati</taxon>
        <taxon>Actinomycetota</taxon>
        <taxon>Actinomycetes</taxon>
        <taxon>Mycobacteriales</taxon>
        <taxon>Nocardiaceae</taxon>
        <taxon>Nocardia</taxon>
    </lineage>
</organism>